<name>A0A940SVW7_9ENTE</name>
<evidence type="ECO:0000313" key="2">
    <source>
        <dbReference type="EMBL" id="MBP1042329.1"/>
    </source>
</evidence>
<dbReference type="RefSeq" id="WP_209529419.1">
    <property type="nucleotide sequence ID" value="NZ_JAEEGA010000010.1"/>
</dbReference>
<dbReference type="AlphaFoldDB" id="A0A940SVW7"/>
<proteinExistence type="predicted"/>
<organism evidence="2 3">
    <name type="scientific">Vagococcus allomyrinae</name>
    <dbReference type="NCBI Taxonomy" id="2794353"/>
    <lineage>
        <taxon>Bacteria</taxon>
        <taxon>Bacillati</taxon>
        <taxon>Bacillota</taxon>
        <taxon>Bacilli</taxon>
        <taxon>Lactobacillales</taxon>
        <taxon>Enterococcaceae</taxon>
        <taxon>Vagococcus</taxon>
    </lineage>
</organism>
<feature type="signal peptide" evidence="1">
    <location>
        <begin position="1"/>
        <end position="33"/>
    </location>
</feature>
<keyword evidence="1" id="KW-0732">Signal</keyword>
<reference evidence="2" key="1">
    <citation type="submission" date="2020-12" db="EMBL/GenBank/DDBJ databases">
        <title>Vagococcus allomyrinae sp. nov. and Enterococcus lavae sp. nov., isolated from the larvae of Allomyrina dichotoma.</title>
        <authorList>
            <person name="Lee S.D."/>
        </authorList>
    </citation>
    <scope>NUCLEOTIDE SEQUENCE</scope>
    <source>
        <strain evidence="2">BWB3-3</strain>
    </source>
</reference>
<sequence length="403" mass="43130">MKKVTDKKKNKRKKLMAVAASASLLTLMLGTFAWDVYKAEKENKFGNALVGGSIEIEENFPDPHLEQGKDLVKEVKLVNTSSSKVIARASFEESLRLLENAGKNDPNVDHILPAAINATTYLPTANANAIPVVVDATYYVNQAASNTDPFLGWADISTLAKADGGALPADVTVLAKLTKQTITASDGTKEYQIKGEYIAFRKFALANSNMGDISKNIVVKYPGTTDYVALSATAKTKDDFKISFDKDAGTVSGYDLVGFGYDFYDGLTAAAEHNWAGTVKQFGAVGDSHPATSALSALDPNISLKYDAALVTTPTAAKWIYNPEDGFFYFIKVLDPAESTEMLLSNVALAATAGTEYAYLDYSLLVEGEAVLPNKAAIESEFGLTSASTGVSKTIYDALIALL</sequence>
<keyword evidence="3" id="KW-1185">Reference proteome</keyword>
<dbReference type="Proteomes" id="UP000674938">
    <property type="component" value="Unassembled WGS sequence"/>
</dbReference>
<comment type="caution">
    <text evidence="2">The sequence shown here is derived from an EMBL/GenBank/DDBJ whole genome shotgun (WGS) entry which is preliminary data.</text>
</comment>
<feature type="chain" id="PRO_5038408986" description="Alternate-type signal peptide domain-containing protein" evidence="1">
    <location>
        <begin position="34"/>
        <end position="403"/>
    </location>
</feature>
<evidence type="ECO:0008006" key="4">
    <source>
        <dbReference type="Google" id="ProtNLM"/>
    </source>
</evidence>
<evidence type="ECO:0000313" key="3">
    <source>
        <dbReference type="Proteomes" id="UP000674938"/>
    </source>
</evidence>
<dbReference type="EMBL" id="JAEEGA010000010">
    <property type="protein sequence ID" value="MBP1042329.1"/>
    <property type="molecule type" value="Genomic_DNA"/>
</dbReference>
<evidence type="ECO:0000256" key="1">
    <source>
        <dbReference type="SAM" id="SignalP"/>
    </source>
</evidence>
<accession>A0A940SVW7</accession>
<protein>
    <recommendedName>
        <fullName evidence="4">Alternate-type signal peptide domain-containing protein</fullName>
    </recommendedName>
</protein>
<gene>
    <name evidence="2" type="ORF">I6N95_15015</name>
</gene>